<gene>
    <name evidence="2" type="ORF">ABL78_6171</name>
</gene>
<organism evidence="2 3">
    <name type="scientific">Leptomonas seymouri</name>
    <dbReference type="NCBI Taxonomy" id="5684"/>
    <lineage>
        <taxon>Eukaryota</taxon>
        <taxon>Discoba</taxon>
        <taxon>Euglenozoa</taxon>
        <taxon>Kinetoplastea</taxon>
        <taxon>Metakinetoplastina</taxon>
        <taxon>Trypanosomatida</taxon>
        <taxon>Trypanosomatidae</taxon>
        <taxon>Leishmaniinae</taxon>
        <taxon>Leptomonas</taxon>
    </lineage>
</organism>
<dbReference type="EMBL" id="LJSK01000232">
    <property type="protein sequence ID" value="KPI84788.1"/>
    <property type="molecule type" value="Genomic_DNA"/>
</dbReference>
<dbReference type="VEuPathDB" id="TriTrypDB:Lsey_0232_0170"/>
<proteinExistence type="predicted"/>
<evidence type="ECO:0000313" key="3">
    <source>
        <dbReference type="Proteomes" id="UP000038009"/>
    </source>
</evidence>
<evidence type="ECO:0000313" key="2">
    <source>
        <dbReference type="EMBL" id="KPI84788.1"/>
    </source>
</evidence>
<dbReference type="OMA" id="EGHEAKK"/>
<accession>A0A0N1I2H2</accession>
<feature type="region of interest" description="Disordered" evidence="1">
    <location>
        <begin position="122"/>
        <end position="160"/>
    </location>
</feature>
<name>A0A0N1I2H2_LEPSE</name>
<comment type="caution">
    <text evidence="2">The sequence shown here is derived from an EMBL/GenBank/DDBJ whole genome shotgun (WGS) entry which is preliminary data.</text>
</comment>
<protein>
    <recommendedName>
        <fullName evidence="4">UBL3-like ubiquitin domain-containing protein</fullName>
    </recommendedName>
</protein>
<sequence>MERVRVRYVLTGACLTAYSGRVVHAIVPMYQPDATPTTVGCLIKEFRSSWPADMKELADSIADAPIRVLKTGRVLNEDDIFQQQLSSAEKDTCRVAANEAIGDHTEELQKPSVVMHMVIQKNHPPQKSKAKEKAKSSSNSDGGNSAEGRGMKKNSCCCAM</sequence>
<dbReference type="OrthoDB" id="270966at2759"/>
<dbReference type="AlphaFoldDB" id="A0A0N1I2H2"/>
<evidence type="ECO:0000256" key="1">
    <source>
        <dbReference type="SAM" id="MobiDB-lite"/>
    </source>
</evidence>
<evidence type="ECO:0008006" key="4">
    <source>
        <dbReference type="Google" id="ProtNLM"/>
    </source>
</evidence>
<keyword evidence="3" id="KW-1185">Reference proteome</keyword>
<reference evidence="2 3" key="1">
    <citation type="journal article" date="2015" name="PLoS Pathog.">
        <title>Leptomonas seymouri: Adaptations to the Dixenous Life Cycle Analyzed by Genome Sequencing, Transcriptome Profiling and Co-infection with Leishmania donovani.</title>
        <authorList>
            <person name="Kraeva N."/>
            <person name="Butenko A."/>
            <person name="Hlavacova J."/>
            <person name="Kostygov A."/>
            <person name="Myskova J."/>
            <person name="Grybchuk D."/>
            <person name="Lestinova T."/>
            <person name="Votypka J."/>
            <person name="Volf P."/>
            <person name="Opperdoes F."/>
            <person name="Flegontov P."/>
            <person name="Lukes J."/>
            <person name="Yurchenko V."/>
        </authorList>
    </citation>
    <scope>NUCLEOTIDE SEQUENCE [LARGE SCALE GENOMIC DNA]</scope>
    <source>
        <strain evidence="2 3">ATCC 30220</strain>
    </source>
</reference>
<dbReference type="Proteomes" id="UP000038009">
    <property type="component" value="Unassembled WGS sequence"/>
</dbReference>